<dbReference type="InterPro" id="IPR030381">
    <property type="entry name" value="G_DYNAMIN_dom"/>
</dbReference>
<dbReference type="GO" id="GO:0003924">
    <property type="term" value="F:GTPase activity"/>
    <property type="evidence" value="ECO:0007669"/>
    <property type="project" value="InterPro"/>
</dbReference>
<dbReference type="GO" id="GO:0016559">
    <property type="term" value="P:peroxisome fission"/>
    <property type="evidence" value="ECO:0007669"/>
    <property type="project" value="TreeGrafter"/>
</dbReference>
<dbReference type="Pfam" id="PF00350">
    <property type="entry name" value="Dynamin_N"/>
    <property type="match status" value="1"/>
</dbReference>
<dbReference type="GO" id="GO:0005525">
    <property type="term" value="F:GTP binding"/>
    <property type="evidence" value="ECO:0007669"/>
    <property type="project" value="InterPro"/>
</dbReference>
<organism evidence="2 3">
    <name type="scientific">Trichoderma breve</name>
    <dbReference type="NCBI Taxonomy" id="2034170"/>
    <lineage>
        <taxon>Eukaryota</taxon>
        <taxon>Fungi</taxon>
        <taxon>Dikarya</taxon>
        <taxon>Ascomycota</taxon>
        <taxon>Pezizomycotina</taxon>
        <taxon>Sordariomycetes</taxon>
        <taxon>Hypocreomycetidae</taxon>
        <taxon>Hypocreales</taxon>
        <taxon>Hypocreaceae</taxon>
        <taxon>Trichoderma</taxon>
    </lineage>
</organism>
<dbReference type="EMBL" id="JAOPEN010000001">
    <property type="protein sequence ID" value="KAJ4864748.1"/>
    <property type="molecule type" value="Genomic_DNA"/>
</dbReference>
<dbReference type="PANTHER" id="PTHR11566">
    <property type="entry name" value="DYNAMIN"/>
    <property type="match status" value="1"/>
</dbReference>
<evidence type="ECO:0000313" key="3">
    <source>
        <dbReference type="Proteomes" id="UP001140511"/>
    </source>
</evidence>
<gene>
    <name evidence="2" type="ORF">T069G_01278</name>
</gene>
<name>A0A9W9JRD1_9HYPO</name>
<reference evidence="2" key="1">
    <citation type="submission" date="2022-09" db="EMBL/GenBank/DDBJ databases">
        <title>Chromosome-level assembly of Trichoderma breve T069, a fungus used in development of biopesticide product.</title>
        <authorList>
            <person name="Lin R."/>
            <person name="Liu T."/>
        </authorList>
    </citation>
    <scope>NUCLEOTIDE SEQUENCE</scope>
    <source>
        <strain evidence="2">T069</strain>
    </source>
</reference>
<keyword evidence="3" id="KW-1185">Reference proteome</keyword>
<proteinExistence type="predicted"/>
<dbReference type="GO" id="GO:0005874">
    <property type="term" value="C:microtubule"/>
    <property type="evidence" value="ECO:0007669"/>
    <property type="project" value="TreeGrafter"/>
</dbReference>
<dbReference type="GeneID" id="80863176"/>
<dbReference type="RefSeq" id="XP_056033804.1">
    <property type="nucleotide sequence ID" value="XM_056168488.1"/>
</dbReference>
<evidence type="ECO:0000313" key="2">
    <source>
        <dbReference type="EMBL" id="KAJ4864748.1"/>
    </source>
</evidence>
<dbReference type="GO" id="GO:0006897">
    <property type="term" value="P:endocytosis"/>
    <property type="evidence" value="ECO:0007669"/>
    <property type="project" value="TreeGrafter"/>
</dbReference>
<sequence length="590" mass="67120">MSETIEAAHLPRFQFPPDGKKAKILEIIEKIRHCDLEQDIDVPELVLCGQQSSGKSSVLEALTGLEFPKGDGGACTRFPIEIRLFSGAETSYIKSKVRFCPRPSDDSSAINDFQDHEDPVEISSHCPGDLINRAKEIMGISDVRRFSHNVLSIEYHFPDPASPTHAPRLTLIDLPGIVAVGDQELVERYTKKYIQRTTSLVLAVLNGAEDLENLRILKMVNDSACTNRTFGIITKPDMTHPGSGLEAGWVKQVLKPDREQFGLGSHVVYNRSPTQTQDETRFPPNLNNDRYKEKIPNGWHEVYKMESSDRWGIQNLRNRLVALLSDRASEQVLPIYRGQMRKSLENAIYDLRKLANQASTGSYQEQVSSAIHKDGPFFVISKESCRWLRSKIDKKSKEFYEAMKTRGHNSNKLEERKEAALATLKLLDYDRGDAPMSLHPDMWMVAKSNAIRLSDNLKTIKPAKPEPVQLESKKPGDKETDILLQRAELAVVNRMTALKQLENLMLVYKKCRDTYIDNVVVQVVQRCLLRGFDDLFRHDWMYNNALFDKITKDPNKDANAEKERTLREHISILTSAEADLEKLLGNYNRD</sequence>
<dbReference type="PANTHER" id="PTHR11566:SF21">
    <property type="entry name" value="DYNAMIN RELATED PROTEIN 1, ISOFORM A"/>
    <property type="match status" value="1"/>
</dbReference>
<dbReference type="InterPro" id="IPR022812">
    <property type="entry name" value="Dynamin"/>
</dbReference>
<dbReference type="GO" id="GO:0005739">
    <property type="term" value="C:mitochondrion"/>
    <property type="evidence" value="ECO:0007669"/>
    <property type="project" value="TreeGrafter"/>
</dbReference>
<evidence type="ECO:0000259" key="1">
    <source>
        <dbReference type="PROSITE" id="PS51718"/>
    </source>
</evidence>
<dbReference type="GO" id="GO:0048312">
    <property type="term" value="P:intracellular distribution of mitochondria"/>
    <property type="evidence" value="ECO:0007669"/>
    <property type="project" value="TreeGrafter"/>
</dbReference>
<dbReference type="Proteomes" id="UP001140511">
    <property type="component" value="Unassembled WGS sequence"/>
</dbReference>
<dbReference type="InterPro" id="IPR027417">
    <property type="entry name" value="P-loop_NTPase"/>
</dbReference>
<dbReference type="CDD" id="cd08771">
    <property type="entry name" value="DLP_1"/>
    <property type="match status" value="1"/>
</dbReference>
<protein>
    <submittedName>
        <fullName evidence="2">Dynamin family domain-containing protein</fullName>
    </submittedName>
</protein>
<dbReference type="SUPFAM" id="SSF52540">
    <property type="entry name" value="P-loop containing nucleoside triphosphate hydrolases"/>
    <property type="match status" value="1"/>
</dbReference>
<dbReference type="GO" id="GO:0008017">
    <property type="term" value="F:microtubule binding"/>
    <property type="evidence" value="ECO:0007669"/>
    <property type="project" value="TreeGrafter"/>
</dbReference>
<dbReference type="SMART" id="SM00053">
    <property type="entry name" value="DYNc"/>
    <property type="match status" value="1"/>
</dbReference>
<comment type="caution">
    <text evidence="2">The sequence shown here is derived from an EMBL/GenBank/DDBJ whole genome shotgun (WGS) entry which is preliminary data.</text>
</comment>
<dbReference type="AlphaFoldDB" id="A0A9W9JRD1"/>
<accession>A0A9W9JRD1</accession>
<dbReference type="Gene3D" id="3.40.50.300">
    <property type="entry name" value="P-loop containing nucleotide triphosphate hydrolases"/>
    <property type="match status" value="1"/>
</dbReference>
<dbReference type="PROSITE" id="PS51718">
    <property type="entry name" value="G_DYNAMIN_2"/>
    <property type="match status" value="1"/>
</dbReference>
<feature type="domain" description="Dynamin-type G" evidence="1">
    <location>
        <begin position="39"/>
        <end position="345"/>
    </location>
</feature>
<dbReference type="GO" id="GO:0016020">
    <property type="term" value="C:membrane"/>
    <property type="evidence" value="ECO:0007669"/>
    <property type="project" value="TreeGrafter"/>
</dbReference>
<dbReference type="PRINTS" id="PR00195">
    <property type="entry name" value="DYNAMIN"/>
</dbReference>
<dbReference type="InterPro" id="IPR045063">
    <property type="entry name" value="Dynamin_N"/>
</dbReference>
<dbReference type="GO" id="GO:0000266">
    <property type="term" value="P:mitochondrial fission"/>
    <property type="evidence" value="ECO:0007669"/>
    <property type="project" value="TreeGrafter"/>
</dbReference>
<dbReference type="InterPro" id="IPR001401">
    <property type="entry name" value="Dynamin_GTPase"/>
</dbReference>